<keyword evidence="1" id="KW-0472">Membrane</keyword>
<sequence>MGEDLVRVRRDGATLEDVVQVGLRKIRHFDRADLAWFVGFLQMALVVSGTVGAWASSAGG</sequence>
<proteinExistence type="predicted"/>
<name>A0ABP8WLI5_9MICO</name>
<feature type="transmembrane region" description="Helical" evidence="1">
    <location>
        <begin position="34"/>
        <end position="55"/>
    </location>
</feature>
<dbReference type="Proteomes" id="UP001500843">
    <property type="component" value="Unassembled WGS sequence"/>
</dbReference>
<evidence type="ECO:0000313" key="2">
    <source>
        <dbReference type="EMBL" id="GAA4689981.1"/>
    </source>
</evidence>
<reference evidence="3" key="1">
    <citation type="journal article" date="2019" name="Int. J. Syst. Evol. Microbiol.">
        <title>The Global Catalogue of Microorganisms (GCM) 10K type strain sequencing project: providing services to taxonomists for standard genome sequencing and annotation.</title>
        <authorList>
            <consortium name="The Broad Institute Genomics Platform"/>
            <consortium name="The Broad Institute Genome Sequencing Center for Infectious Disease"/>
            <person name="Wu L."/>
            <person name="Ma J."/>
        </authorList>
    </citation>
    <scope>NUCLEOTIDE SEQUENCE [LARGE SCALE GENOMIC DNA]</scope>
    <source>
        <strain evidence="3">JCM 17975</strain>
    </source>
</reference>
<evidence type="ECO:0000256" key="1">
    <source>
        <dbReference type="SAM" id="Phobius"/>
    </source>
</evidence>
<organism evidence="2 3">
    <name type="scientific">Promicromonospora umidemergens</name>
    <dbReference type="NCBI Taxonomy" id="629679"/>
    <lineage>
        <taxon>Bacteria</taxon>
        <taxon>Bacillati</taxon>
        <taxon>Actinomycetota</taxon>
        <taxon>Actinomycetes</taxon>
        <taxon>Micrococcales</taxon>
        <taxon>Promicromonosporaceae</taxon>
        <taxon>Promicromonospora</taxon>
    </lineage>
</organism>
<dbReference type="EMBL" id="BAABHM010000004">
    <property type="protein sequence ID" value="GAA4689981.1"/>
    <property type="molecule type" value="Genomic_DNA"/>
</dbReference>
<accession>A0ABP8WLI5</accession>
<comment type="caution">
    <text evidence="2">The sequence shown here is derived from an EMBL/GenBank/DDBJ whole genome shotgun (WGS) entry which is preliminary data.</text>
</comment>
<keyword evidence="1" id="KW-0812">Transmembrane</keyword>
<keyword evidence="3" id="KW-1185">Reference proteome</keyword>
<protein>
    <submittedName>
        <fullName evidence="2">Uncharacterized protein</fullName>
    </submittedName>
</protein>
<evidence type="ECO:0000313" key="3">
    <source>
        <dbReference type="Proteomes" id="UP001500843"/>
    </source>
</evidence>
<keyword evidence="1" id="KW-1133">Transmembrane helix</keyword>
<gene>
    <name evidence="2" type="ORF">GCM10023198_05880</name>
</gene>